<dbReference type="EMBL" id="JAACNH010000004">
    <property type="protein sequence ID" value="KAG8443911.1"/>
    <property type="molecule type" value="Genomic_DNA"/>
</dbReference>
<proteinExistence type="predicted"/>
<accession>A0A8T2JKQ9</accession>
<sequence>MSSTMAFTVQETAFPVHTLHSHSLFEKSNTLEELPKTPLERSNSNDELEQERAKSINSKTYSGNSSLHSVSALTCQHQASTDALKSFHSCFFQIQGSEQGLKKNNYQEQYWACAIPESPPPCPDRASPHWDPNKEYQDLLDYTYPLNPKYFICKDSEESDIDPLFSDSGIDLDSYNISGHSKLRSVNLPHHELTELKTRRQSRLNHMSSPCAYSTPLIKKSTNQYWTNQSGSSHEASFEEISPFASKVHKETNPSIFENTYNKKIQNSGQFIPTTKILHLNPELEGDEEFLPFLHISRNREPCHTFARLVFKCKS</sequence>
<feature type="non-terminal residue" evidence="2">
    <location>
        <position position="315"/>
    </location>
</feature>
<gene>
    <name evidence="2" type="ORF">GDO86_009203</name>
</gene>
<dbReference type="AlphaFoldDB" id="A0A8T2JKQ9"/>
<dbReference type="EMBL" id="JAACNH010000004">
    <property type="protein sequence ID" value="KAG8443910.1"/>
    <property type="molecule type" value="Genomic_DNA"/>
</dbReference>
<comment type="caution">
    <text evidence="2">The sequence shown here is derived from an EMBL/GenBank/DDBJ whole genome shotgun (WGS) entry which is preliminary data.</text>
</comment>
<evidence type="ECO:0000256" key="1">
    <source>
        <dbReference type="SAM" id="MobiDB-lite"/>
    </source>
</evidence>
<evidence type="ECO:0000313" key="3">
    <source>
        <dbReference type="Proteomes" id="UP000812440"/>
    </source>
</evidence>
<keyword evidence="3" id="KW-1185">Reference proteome</keyword>
<evidence type="ECO:0000313" key="2">
    <source>
        <dbReference type="EMBL" id="KAG8443910.1"/>
    </source>
</evidence>
<dbReference type="OrthoDB" id="9448174at2759"/>
<feature type="compositionally biased region" description="Polar residues" evidence="1">
    <location>
        <begin position="55"/>
        <end position="64"/>
    </location>
</feature>
<feature type="region of interest" description="Disordered" evidence="1">
    <location>
        <begin position="29"/>
        <end position="64"/>
    </location>
</feature>
<feature type="compositionally biased region" description="Basic and acidic residues" evidence="1">
    <location>
        <begin position="29"/>
        <end position="39"/>
    </location>
</feature>
<dbReference type="Proteomes" id="UP000812440">
    <property type="component" value="Chromosome 5"/>
</dbReference>
<protein>
    <submittedName>
        <fullName evidence="2">Uncharacterized protein</fullName>
    </submittedName>
</protein>
<name>A0A8T2JKQ9_9PIPI</name>
<reference evidence="2" key="1">
    <citation type="thesis" date="2020" institute="ProQuest LLC" country="789 East Eisenhower Parkway, Ann Arbor, MI, USA">
        <title>Comparative Genomics and Chromosome Evolution.</title>
        <authorList>
            <person name="Mudd A.B."/>
        </authorList>
    </citation>
    <scope>NUCLEOTIDE SEQUENCE</scope>
    <source>
        <strain evidence="2">Female2</strain>
        <tissue evidence="2">Blood</tissue>
    </source>
</reference>
<organism evidence="2 3">
    <name type="scientific">Hymenochirus boettgeri</name>
    <name type="common">Congo dwarf clawed frog</name>
    <dbReference type="NCBI Taxonomy" id="247094"/>
    <lineage>
        <taxon>Eukaryota</taxon>
        <taxon>Metazoa</taxon>
        <taxon>Chordata</taxon>
        <taxon>Craniata</taxon>
        <taxon>Vertebrata</taxon>
        <taxon>Euteleostomi</taxon>
        <taxon>Amphibia</taxon>
        <taxon>Batrachia</taxon>
        <taxon>Anura</taxon>
        <taxon>Pipoidea</taxon>
        <taxon>Pipidae</taxon>
        <taxon>Pipinae</taxon>
        <taxon>Hymenochirus</taxon>
    </lineage>
</organism>